<dbReference type="Pfam" id="PF18052">
    <property type="entry name" value="Rx_N"/>
    <property type="match status" value="1"/>
</dbReference>
<evidence type="ECO:0000259" key="5">
    <source>
        <dbReference type="Pfam" id="PF18052"/>
    </source>
</evidence>
<dbReference type="InterPro" id="IPR038005">
    <property type="entry name" value="RX-like_CC"/>
</dbReference>
<dbReference type="GO" id="GO:0006952">
    <property type="term" value="P:defense response"/>
    <property type="evidence" value="ECO:0007669"/>
    <property type="project" value="UniProtKB-KW"/>
</dbReference>
<dbReference type="Proteomes" id="UP001187471">
    <property type="component" value="Unassembled WGS sequence"/>
</dbReference>
<keyword evidence="3" id="KW-0611">Plant defense</keyword>
<keyword evidence="1" id="KW-0677">Repeat</keyword>
<comment type="caution">
    <text evidence="6">The sequence shown here is derived from an EMBL/GenBank/DDBJ whole genome shotgun (WGS) entry which is preliminary data.</text>
</comment>
<proteinExistence type="predicted"/>
<keyword evidence="7" id="KW-1185">Reference proteome</keyword>
<evidence type="ECO:0000256" key="1">
    <source>
        <dbReference type="ARBA" id="ARBA00022737"/>
    </source>
</evidence>
<sequence length="70" mass="7991">MALIVKDIMAEAVVTVYVENMANLLTNETVFLFGMKGEVRRLQAELTRMQCFLKYADERQDQDECVLSGT</sequence>
<dbReference type="InterPro" id="IPR041118">
    <property type="entry name" value="Rx_N"/>
</dbReference>
<evidence type="ECO:0000256" key="4">
    <source>
        <dbReference type="ARBA" id="ARBA00022840"/>
    </source>
</evidence>
<dbReference type="AlphaFoldDB" id="A0AA88QZZ7"/>
<dbReference type="GO" id="GO:0005524">
    <property type="term" value="F:ATP binding"/>
    <property type="evidence" value="ECO:0007669"/>
    <property type="project" value="UniProtKB-KW"/>
</dbReference>
<protein>
    <recommendedName>
        <fullName evidence="5">Disease resistance N-terminal domain-containing protein</fullName>
    </recommendedName>
</protein>
<accession>A0AA88QZZ7</accession>
<organism evidence="6 7">
    <name type="scientific">Escallonia rubra</name>
    <dbReference type="NCBI Taxonomy" id="112253"/>
    <lineage>
        <taxon>Eukaryota</taxon>
        <taxon>Viridiplantae</taxon>
        <taxon>Streptophyta</taxon>
        <taxon>Embryophyta</taxon>
        <taxon>Tracheophyta</taxon>
        <taxon>Spermatophyta</taxon>
        <taxon>Magnoliopsida</taxon>
        <taxon>eudicotyledons</taxon>
        <taxon>Gunneridae</taxon>
        <taxon>Pentapetalae</taxon>
        <taxon>asterids</taxon>
        <taxon>campanulids</taxon>
        <taxon>Escalloniales</taxon>
        <taxon>Escalloniaceae</taxon>
        <taxon>Escallonia</taxon>
    </lineage>
</organism>
<dbReference type="CDD" id="cd14798">
    <property type="entry name" value="RX-CC_like"/>
    <property type="match status" value="1"/>
</dbReference>
<evidence type="ECO:0000313" key="7">
    <source>
        <dbReference type="Proteomes" id="UP001187471"/>
    </source>
</evidence>
<feature type="domain" description="Disease resistance N-terminal" evidence="5">
    <location>
        <begin position="13"/>
        <end position="66"/>
    </location>
</feature>
<evidence type="ECO:0000256" key="3">
    <source>
        <dbReference type="ARBA" id="ARBA00022821"/>
    </source>
</evidence>
<keyword evidence="4" id="KW-0067">ATP-binding</keyword>
<evidence type="ECO:0000313" key="6">
    <source>
        <dbReference type="EMBL" id="KAK2973101.1"/>
    </source>
</evidence>
<gene>
    <name evidence="6" type="ORF">RJ640_009753</name>
</gene>
<reference evidence="6" key="1">
    <citation type="submission" date="2022-12" db="EMBL/GenBank/DDBJ databases">
        <title>Draft genome assemblies for two species of Escallonia (Escalloniales).</title>
        <authorList>
            <person name="Chanderbali A."/>
            <person name="Dervinis C."/>
            <person name="Anghel I."/>
            <person name="Soltis D."/>
            <person name="Soltis P."/>
            <person name="Zapata F."/>
        </authorList>
    </citation>
    <scope>NUCLEOTIDE SEQUENCE</scope>
    <source>
        <strain evidence="6">UCBG92.1500</strain>
        <tissue evidence="6">Leaf</tissue>
    </source>
</reference>
<evidence type="ECO:0000256" key="2">
    <source>
        <dbReference type="ARBA" id="ARBA00022741"/>
    </source>
</evidence>
<dbReference type="Gene3D" id="1.20.5.4130">
    <property type="match status" value="1"/>
</dbReference>
<keyword evidence="2" id="KW-0547">Nucleotide-binding</keyword>
<dbReference type="EMBL" id="JAVXUO010002453">
    <property type="protein sequence ID" value="KAK2973101.1"/>
    <property type="molecule type" value="Genomic_DNA"/>
</dbReference>
<name>A0AA88QZZ7_9ASTE</name>